<accession>A0A938YK39</accession>
<dbReference type="GO" id="GO:0009252">
    <property type="term" value="P:peptidoglycan biosynthetic process"/>
    <property type="evidence" value="ECO:0007669"/>
    <property type="project" value="UniProtKB-KW"/>
</dbReference>
<evidence type="ECO:0000256" key="9">
    <source>
        <dbReference type="ARBA" id="ARBA00022984"/>
    </source>
</evidence>
<evidence type="ECO:0000256" key="14">
    <source>
        <dbReference type="ARBA" id="ARBA00032370"/>
    </source>
</evidence>
<dbReference type="GO" id="GO:0051301">
    <property type="term" value="P:cell division"/>
    <property type="evidence" value="ECO:0007669"/>
    <property type="project" value="UniProtKB-KW"/>
</dbReference>
<dbReference type="PANTHER" id="PTHR30474">
    <property type="entry name" value="CELL CYCLE PROTEIN"/>
    <property type="match status" value="1"/>
</dbReference>
<dbReference type="InterPro" id="IPR013437">
    <property type="entry name" value="FtsW"/>
</dbReference>
<dbReference type="RefSeq" id="WP_205262200.1">
    <property type="nucleotide sequence ID" value="NZ_JAERWK010000025.1"/>
</dbReference>
<dbReference type="PANTHER" id="PTHR30474:SF2">
    <property type="entry name" value="PEPTIDOGLYCAN GLYCOSYLTRANSFERASE FTSW-RELATED"/>
    <property type="match status" value="1"/>
</dbReference>
<keyword evidence="12" id="KW-0131">Cell cycle</keyword>
<feature type="transmembrane region" description="Helical" evidence="23">
    <location>
        <begin position="393"/>
        <end position="412"/>
    </location>
</feature>
<name>A0A938YK39_9ACTN</name>
<keyword evidence="3" id="KW-1003">Cell membrane</keyword>
<keyword evidence="11 23" id="KW-0472">Membrane</keyword>
<evidence type="ECO:0000256" key="8">
    <source>
        <dbReference type="ARBA" id="ARBA00022960"/>
    </source>
</evidence>
<evidence type="ECO:0000256" key="20">
    <source>
        <dbReference type="ARBA" id="ARBA00049902"/>
    </source>
</evidence>
<keyword evidence="25" id="KW-1185">Reference proteome</keyword>
<dbReference type="NCBIfam" id="TIGR02614">
    <property type="entry name" value="ftsW"/>
    <property type="match status" value="1"/>
</dbReference>
<dbReference type="GO" id="GO:0005886">
    <property type="term" value="C:plasma membrane"/>
    <property type="evidence" value="ECO:0007669"/>
    <property type="project" value="UniProtKB-SubCell"/>
</dbReference>
<dbReference type="GO" id="GO:0071555">
    <property type="term" value="P:cell wall organization"/>
    <property type="evidence" value="ECO:0007669"/>
    <property type="project" value="UniProtKB-KW"/>
</dbReference>
<comment type="function">
    <text evidence="21">Peptidoglycan polymerase that is essential for cell division.</text>
</comment>
<gene>
    <name evidence="24" type="primary">ftsW</name>
    <name evidence="24" type="ORF">JL106_18340</name>
</gene>
<reference evidence="24" key="1">
    <citation type="submission" date="2021-01" db="EMBL/GenBank/DDBJ databases">
        <title>YIM 132084 draft genome.</title>
        <authorList>
            <person name="An D."/>
        </authorList>
    </citation>
    <scope>NUCLEOTIDE SEQUENCE</scope>
    <source>
        <strain evidence="24">YIM 132084</strain>
    </source>
</reference>
<evidence type="ECO:0000256" key="7">
    <source>
        <dbReference type="ARBA" id="ARBA00022692"/>
    </source>
</evidence>
<comment type="pathway">
    <text evidence="2">Cell wall biogenesis; peptidoglycan biosynthesis.</text>
</comment>
<dbReference type="GO" id="GO:0015648">
    <property type="term" value="F:lipid-linked peptidoglycan transporter activity"/>
    <property type="evidence" value="ECO:0007669"/>
    <property type="project" value="TreeGrafter"/>
</dbReference>
<evidence type="ECO:0000256" key="4">
    <source>
        <dbReference type="ARBA" id="ARBA00022618"/>
    </source>
</evidence>
<feature type="transmembrane region" description="Helical" evidence="23">
    <location>
        <begin position="105"/>
        <end position="123"/>
    </location>
</feature>
<feature type="transmembrane region" description="Helical" evidence="23">
    <location>
        <begin position="195"/>
        <end position="213"/>
    </location>
</feature>
<keyword evidence="7 23" id="KW-0812">Transmembrane</keyword>
<feature type="region of interest" description="Disordered" evidence="22">
    <location>
        <begin position="445"/>
        <end position="553"/>
    </location>
</feature>
<feature type="compositionally biased region" description="Basic residues" evidence="22">
    <location>
        <begin position="452"/>
        <end position="461"/>
    </location>
</feature>
<organism evidence="24 25">
    <name type="scientific">Nakamurella leprariae</name>
    <dbReference type="NCBI Taxonomy" id="2803911"/>
    <lineage>
        <taxon>Bacteria</taxon>
        <taxon>Bacillati</taxon>
        <taxon>Actinomycetota</taxon>
        <taxon>Actinomycetes</taxon>
        <taxon>Nakamurellales</taxon>
        <taxon>Nakamurellaceae</taxon>
        <taxon>Nakamurella</taxon>
    </lineage>
</organism>
<evidence type="ECO:0000256" key="15">
    <source>
        <dbReference type="ARBA" id="ARBA00033270"/>
    </source>
</evidence>
<evidence type="ECO:0000256" key="3">
    <source>
        <dbReference type="ARBA" id="ARBA00022475"/>
    </source>
</evidence>
<keyword evidence="10 23" id="KW-1133">Transmembrane helix</keyword>
<evidence type="ECO:0000256" key="2">
    <source>
        <dbReference type="ARBA" id="ARBA00004752"/>
    </source>
</evidence>
<evidence type="ECO:0000256" key="21">
    <source>
        <dbReference type="ARBA" id="ARBA00049966"/>
    </source>
</evidence>
<evidence type="ECO:0000256" key="6">
    <source>
        <dbReference type="ARBA" id="ARBA00022679"/>
    </source>
</evidence>
<comment type="subcellular location">
    <subcellularLocation>
        <location evidence="1">Cell membrane</location>
        <topology evidence="1">Multi-pass membrane protein</topology>
    </subcellularLocation>
</comment>
<feature type="transmembrane region" description="Helical" evidence="23">
    <location>
        <begin position="219"/>
        <end position="236"/>
    </location>
</feature>
<comment type="similarity">
    <text evidence="16">Belongs to the SEDS family. FtsW subfamily.</text>
</comment>
<keyword evidence="9" id="KW-0573">Peptidoglycan synthesis</keyword>
<dbReference type="EMBL" id="JAERWK010000025">
    <property type="protein sequence ID" value="MBM9469250.1"/>
    <property type="molecule type" value="Genomic_DNA"/>
</dbReference>
<comment type="catalytic activity">
    <reaction evidence="20">
        <text>[GlcNAc-(1-&gt;4)-Mur2Ac(oyl-L-Ala-gamma-D-Glu-L-Lys-D-Ala-D-Ala)](n)-di-trans,octa-cis-undecaprenyl diphosphate + beta-D-GlcNAc-(1-&gt;4)-Mur2Ac(oyl-L-Ala-gamma-D-Glu-L-Lys-D-Ala-D-Ala)-di-trans,octa-cis-undecaprenyl diphosphate = [GlcNAc-(1-&gt;4)-Mur2Ac(oyl-L-Ala-gamma-D-Glu-L-Lys-D-Ala-D-Ala)](n+1)-di-trans,octa-cis-undecaprenyl diphosphate + di-trans,octa-cis-undecaprenyl diphosphate + H(+)</text>
        <dbReference type="Rhea" id="RHEA:23708"/>
        <dbReference type="Rhea" id="RHEA-COMP:9602"/>
        <dbReference type="Rhea" id="RHEA-COMP:9603"/>
        <dbReference type="ChEBI" id="CHEBI:15378"/>
        <dbReference type="ChEBI" id="CHEBI:58405"/>
        <dbReference type="ChEBI" id="CHEBI:60033"/>
        <dbReference type="ChEBI" id="CHEBI:78435"/>
        <dbReference type="EC" id="2.4.99.28"/>
    </reaction>
</comment>
<feature type="transmembrane region" description="Helical" evidence="23">
    <location>
        <begin position="64"/>
        <end position="84"/>
    </location>
</feature>
<feature type="region of interest" description="Disordered" evidence="22">
    <location>
        <begin position="1"/>
        <end position="45"/>
    </location>
</feature>
<protein>
    <recommendedName>
        <fullName evidence="17">Probable peptidoglycan glycosyltransferase FtsW</fullName>
        <ecNumber evidence="19">2.4.99.28</ecNumber>
    </recommendedName>
    <alternativeName>
        <fullName evidence="18">Cell division protein FtsW</fullName>
    </alternativeName>
    <alternativeName>
        <fullName evidence="15">Cell wall polymerase</fullName>
    </alternativeName>
    <alternativeName>
        <fullName evidence="14">Peptidoglycan polymerase</fullName>
    </alternativeName>
</protein>
<comment type="caution">
    <text evidence="24">The sequence shown here is derived from an EMBL/GenBank/DDBJ whole genome shotgun (WGS) entry which is preliminary data.</text>
</comment>
<evidence type="ECO:0000256" key="1">
    <source>
        <dbReference type="ARBA" id="ARBA00004651"/>
    </source>
</evidence>
<keyword evidence="13" id="KW-0961">Cell wall biogenesis/degradation</keyword>
<dbReference type="EC" id="2.4.99.28" evidence="19"/>
<proteinExistence type="inferred from homology"/>
<sequence>MSLAESRSGATEPEERERRPELPEQRSPRRNAREPHGSGGRVRRGARTVRRVGADWLDRPMTSLHLVLAVFLLLLGVGLLMVLSSSSVSAFRAAGSSFSTFQSQLTYAGVGLLCFFAAQYLPVRLMRTLSTAAVIVSLLLLAAVLVPGVGVLLNGARSWIRVGGFQFQPSEVAKLALLLWMAHVLASRRQTLGSVRALLIPVLPVFALMGALIMAQPDLGTTVALGIVFLAVMYFAGAPWWMFGGLAVTAVAGVVALAVAEPYRLVRITAFMDPDSHPASSYQLLQSLYGLANGGWFGVGLGQSRAKWSYLPNADSDFIFAIIGEELGFVGCAVVLLLFALLAYTGLRIARRNVDPFVKIVASSCTVWLVGQAAINVGYVVGLLPVTGITLPMISTGGTSLIITMIVFGLLANFARTEPEAAVALNTVNGGRVARFLGMRNAESVRSERAQRRALKRRTRERAKSERQRPAVATAARRAPSRRPAEAPPTRAPRATERGQAPAGPRRGTGSRPARRGDALPPLPDRAPRITGPTRRDGGPTAGGGRNGRGGRG</sequence>
<keyword evidence="5" id="KW-0328">Glycosyltransferase</keyword>
<keyword evidence="8" id="KW-0133">Cell shape</keyword>
<evidence type="ECO:0000256" key="16">
    <source>
        <dbReference type="ARBA" id="ARBA00038053"/>
    </source>
</evidence>
<dbReference type="GO" id="GO:0008360">
    <property type="term" value="P:regulation of cell shape"/>
    <property type="evidence" value="ECO:0007669"/>
    <property type="project" value="UniProtKB-KW"/>
</dbReference>
<dbReference type="Proteomes" id="UP000663792">
    <property type="component" value="Unassembled WGS sequence"/>
</dbReference>
<evidence type="ECO:0000256" key="11">
    <source>
        <dbReference type="ARBA" id="ARBA00023136"/>
    </source>
</evidence>
<evidence type="ECO:0000256" key="23">
    <source>
        <dbReference type="SAM" id="Phobius"/>
    </source>
</evidence>
<feature type="transmembrane region" description="Helical" evidence="23">
    <location>
        <begin position="243"/>
        <end position="260"/>
    </location>
</feature>
<evidence type="ECO:0000313" key="25">
    <source>
        <dbReference type="Proteomes" id="UP000663792"/>
    </source>
</evidence>
<feature type="compositionally biased region" description="Gly residues" evidence="22">
    <location>
        <begin position="540"/>
        <end position="553"/>
    </location>
</feature>
<feature type="transmembrane region" description="Helical" evidence="23">
    <location>
        <begin position="357"/>
        <end position="381"/>
    </location>
</feature>
<feature type="compositionally biased region" description="Basic and acidic residues" evidence="22">
    <location>
        <begin position="13"/>
        <end position="36"/>
    </location>
</feature>
<dbReference type="InterPro" id="IPR001182">
    <property type="entry name" value="FtsW/RodA"/>
</dbReference>
<keyword evidence="6" id="KW-0808">Transferase</keyword>
<keyword evidence="4" id="KW-0132">Cell division</keyword>
<evidence type="ECO:0000256" key="10">
    <source>
        <dbReference type="ARBA" id="ARBA00022989"/>
    </source>
</evidence>
<evidence type="ECO:0000256" key="5">
    <source>
        <dbReference type="ARBA" id="ARBA00022676"/>
    </source>
</evidence>
<dbReference type="GO" id="GO:0008955">
    <property type="term" value="F:peptidoglycan glycosyltransferase activity"/>
    <property type="evidence" value="ECO:0007669"/>
    <property type="project" value="UniProtKB-EC"/>
</dbReference>
<feature type="transmembrane region" description="Helical" evidence="23">
    <location>
        <begin position="318"/>
        <end position="345"/>
    </location>
</feature>
<evidence type="ECO:0000256" key="19">
    <source>
        <dbReference type="ARBA" id="ARBA00044770"/>
    </source>
</evidence>
<evidence type="ECO:0000256" key="12">
    <source>
        <dbReference type="ARBA" id="ARBA00023306"/>
    </source>
</evidence>
<feature type="transmembrane region" description="Helical" evidence="23">
    <location>
        <begin position="129"/>
        <end position="153"/>
    </location>
</feature>
<evidence type="ECO:0000256" key="18">
    <source>
        <dbReference type="ARBA" id="ARBA00041418"/>
    </source>
</evidence>
<evidence type="ECO:0000313" key="24">
    <source>
        <dbReference type="EMBL" id="MBM9469250.1"/>
    </source>
</evidence>
<dbReference type="AlphaFoldDB" id="A0A938YK39"/>
<evidence type="ECO:0000256" key="17">
    <source>
        <dbReference type="ARBA" id="ARBA00041185"/>
    </source>
</evidence>
<dbReference type="Pfam" id="PF01098">
    <property type="entry name" value="FTSW_RODA_SPOVE"/>
    <property type="match status" value="1"/>
</dbReference>
<dbReference type="GO" id="GO:0032153">
    <property type="term" value="C:cell division site"/>
    <property type="evidence" value="ECO:0007669"/>
    <property type="project" value="TreeGrafter"/>
</dbReference>
<evidence type="ECO:0000256" key="13">
    <source>
        <dbReference type="ARBA" id="ARBA00023316"/>
    </source>
</evidence>
<evidence type="ECO:0000256" key="22">
    <source>
        <dbReference type="SAM" id="MobiDB-lite"/>
    </source>
</evidence>